<accession>A0A1X6NI47</accession>
<sequence length="122" mass="13186">MDDCVGVERFLSAAVPTTAATETCQRQTATVVVGFFFLPGVDWCVLGCWDANDAAAGYLCACVHACAPPCSRSRQKDHKDLLLIAMWTPVPSRDALGQHRLCCAEGQRQPAPPRPFWGPAPL</sequence>
<evidence type="ECO:0000313" key="2">
    <source>
        <dbReference type="Proteomes" id="UP000218209"/>
    </source>
</evidence>
<dbReference type="Proteomes" id="UP000218209">
    <property type="component" value="Unassembled WGS sequence"/>
</dbReference>
<name>A0A1X6NI47_PORUM</name>
<dbReference type="EMBL" id="KV920789">
    <property type="protein sequence ID" value="OSX68285.1"/>
    <property type="molecule type" value="Genomic_DNA"/>
</dbReference>
<feature type="non-terminal residue" evidence="1">
    <location>
        <position position="122"/>
    </location>
</feature>
<reference evidence="1 2" key="1">
    <citation type="submission" date="2017-03" db="EMBL/GenBank/DDBJ databases">
        <title>WGS assembly of Porphyra umbilicalis.</title>
        <authorList>
            <person name="Brawley S.H."/>
            <person name="Blouin N.A."/>
            <person name="Ficko-Blean E."/>
            <person name="Wheeler G.L."/>
            <person name="Lohr M."/>
            <person name="Goodson H.V."/>
            <person name="Jenkins J.W."/>
            <person name="Blaby-Haas C.E."/>
            <person name="Helliwell K.E."/>
            <person name="Chan C."/>
            <person name="Marriage T."/>
            <person name="Bhattacharya D."/>
            <person name="Klein A.S."/>
            <person name="Badis Y."/>
            <person name="Brodie J."/>
            <person name="Cao Y."/>
            <person name="Collen J."/>
            <person name="Dittami S.M."/>
            <person name="Gachon C.M."/>
            <person name="Green B.R."/>
            <person name="Karpowicz S."/>
            <person name="Kim J.W."/>
            <person name="Kudahl U."/>
            <person name="Lin S."/>
            <person name="Michel G."/>
            <person name="Mittag M."/>
            <person name="Olson B.J."/>
            <person name="Pangilinan J."/>
            <person name="Peng Y."/>
            <person name="Qiu H."/>
            <person name="Shu S."/>
            <person name="Singer J.T."/>
            <person name="Smith A.G."/>
            <person name="Sprecher B.N."/>
            <person name="Wagner V."/>
            <person name="Wang W."/>
            <person name="Wang Z.-Y."/>
            <person name="Yan J."/>
            <person name="Yarish C."/>
            <person name="Zoeuner-Riek S."/>
            <person name="Zhuang Y."/>
            <person name="Zou Y."/>
            <person name="Lindquist E.A."/>
            <person name="Grimwood J."/>
            <person name="Barry K."/>
            <person name="Rokhsar D.S."/>
            <person name="Schmutz J."/>
            <person name="Stiller J.W."/>
            <person name="Grossman A.R."/>
            <person name="Prochnik S.E."/>
        </authorList>
    </citation>
    <scope>NUCLEOTIDE SEQUENCE [LARGE SCALE GENOMIC DNA]</scope>
    <source>
        <strain evidence="1">4086291</strain>
    </source>
</reference>
<organism evidence="1 2">
    <name type="scientific">Porphyra umbilicalis</name>
    <name type="common">Purple laver</name>
    <name type="synonym">Red alga</name>
    <dbReference type="NCBI Taxonomy" id="2786"/>
    <lineage>
        <taxon>Eukaryota</taxon>
        <taxon>Rhodophyta</taxon>
        <taxon>Bangiophyceae</taxon>
        <taxon>Bangiales</taxon>
        <taxon>Bangiaceae</taxon>
        <taxon>Porphyra</taxon>
    </lineage>
</organism>
<evidence type="ECO:0000313" key="1">
    <source>
        <dbReference type="EMBL" id="OSX68285.1"/>
    </source>
</evidence>
<gene>
    <name evidence="1" type="ORF">BU14_3081s0001</name>
</gene>
<protein>
    <submittedName>
        <fullName evidence="1">Uncharacterized protein</fullName>
    </submittedName>
</protein>
<dbReference type="AlphaFoldDB" id="A0A1X6NI47"/>
<proteinExistence type="predicted"/>
<keyword evidence="2" id="KW-1185">Reference proteome</keyword>